<dbReference type="Proteomes" id="UP000822688">
    <property type="component" value="Chromosome 1"/>
</dbReference>
<evidence type="ECO:0000313" key="2">
    <source>
        <dbReference type="Proteomes" id="UP000822688"/>
    </source>
</evidence>
<sequence>MLWYLVWTLESLVKLLLKFHKILDVQIAPVLLKSFEVDWFLLEVFFLEIDTLHKFAGELPAEVDASTRRPHGWSREPARGTHSMISSLLEYQGFLTPGLSRPVAFNRGDSYESGILQCCDV</sequence>
<gene>
    <name evidence="1" type="ORF">KC19_1G023800</name>
</gene>
<accession>A0A8T0J2Z1</accession>
<comment type="caution">
    <text evidence="1">The sequence shown here is derived from an EMBL/GenBank/DDBJ whole genome shotgun (WGS) entry which is preliminary data.</text>
</comment>
<dbReference type="AlphaFoldDB" id="A0A8T0J2Z1"/>
<reference evidence="1" key="1">
    <citation type="submission" date="2020-06" db="EMBL/GenBank/DDBJ databases">
        <title>WGS assembly of Ceratodon purpureus strain R40.</title>
        <authorList>
            <person name="Carey S.B."/>
            <person name="Jenkins J."/>
            <person name="Shu S."/>
            <person name="Lovell J.T."/>
            <person name="Sreedasyam A."/>
            <person name="Maumus F."/>
            <person name="Tiley G.P."/>
            <person name="Fernandez-Pozo N."/>
            <person name="Barry K."/>
            <person name="Chen C."/>
            <person name="Wang M."/>
            <person name="Lipzen A."/>
            <person name="Daum C."/>
            <person name="Saski C.A."/>
            <person name="Payton A.C."/>
            <person name="Mcbreen J.C."/>
            <person name="Conrad R.E."/>
            <person name="Kollar L.M."/>
            <person name="Olsson S."/>
            <person name="Huttunen S."/>
            <person name="Landis J.B."/>
            <person name="Wickett N.J."/>
            <person name="Johnson M.G."/>
            <person name="Rensing S.A."/>
            <person name="Grimwood J."/>
            <person name="Schmutz J."/>
            <person name="Mcdaniel S.F."/>
        </authorList>
    </citation>
    <scope>NUCLEOTIDE SEQUENCE</scope>
    <source>
        <strain evidence="1">R40</strain>
    </source>
</reference>
<organism evidence="1 2">
    <name type="scientific">Ceratodon purpureus</name>
    <name type="common">Fire moss</name>
    <name type="synonym">Dicranum purpureum</name>
    <dbReference type="NCBI Taxonomy" id="3225"/>
    <lineage>
        <taxon>Eukaryota</taxon>
        <taxon>Viridiplantae</taxon>
        <taxon>Streptophyta</taxon>
        <taxon>Embryophyta</taxon>
        <taxon>Bryophyta</taxon>
        <taxon>Bryophytina</taxon>
        <taxon>Bryopsida</taxon>
        <taxon>Dicranidae</taxon>
        <taxon>Pseudoditrichales</taxon>
        <taxon>Ditrichaceae</taxon>
        <taxon>Ceratodon</taxon>
    </lineage>
</organism>
<name>A0A8T0J2Z1_CERPU</name>
<evidence type="ECO:0000313" key="1">
    <source>
        <dbReference type="EMBL" id="KAG0589489.1"/>
    </source>
</evidence>
<protein>
    <submittedName>
        <fullName evidence="1">Uncharacterized protein</fullName>
    </submittedName>
</protein>
<dbReference type="EMBL" id="CM026421">
    <property type="protein sequence ID" value="KAG0589489.1"/>
    <property type="molecule type" value="Genomic_DNA"/>
</dbReference>
<keyword evidence="2" id="KW-1185">Reference proteome</keyword>
<proteinExistence type="predicted"/>